<dbReference type="InterPro" id="IPR010096">
    <property type="entry name" value="NADH-Q_OxRdtase_suN/2"/>
</dbReference>
<evidence type="ECO:0000313" key="8">
    <source>
        <dbReference type="EMBL" id="GGM12073.1"/>
    </source>
</evidence>
<keyword evidence="5" id="KW-1003">Cell membrane</keyword>
<dbReference type="NCBIfam" id="TIGR01770">
    <property type="entry name" value="NDH_I_N"/>
    <property type="match status" value="1"/>
</dbReference>
<keyword evidence="5" id="KW-0520">NAD</keyword>
<comment type="function">
    <text evidence="5">NDH-1 shuttles electrons from NADH, via FMN and iron-sulfur (Fe-S) centers, to quinones in the respiratory chain. The immediate electron acceptor for the enzyme in this species is believed to be a menaquinone. Couples the redox reaction to proton translocation (for every two electrons transferred, four hydrogen ions are translocated across the cytoplasmic membrane), and thus conserves the redox energy in a proton gradient.</text>
</comment>
<evidence type="ECO:0000256" key="4">
    <source>
        <dbReference type="ARBA" id="ARBA00023136"/>
    </source>
</evidence>
<evidence type="ECO:0000256" key="6">
    <source>
        <dbReference type="RuleBase" id="RU000320"/>
    </source>
</evidence>
<accession>A0ABQ2GT49</accession>
<comment type="caution">
    <text evidence="8">The sequence shown here is derived from an EMBL/GenBank/DDBJ whole genome shotgun (WGS) entry which is preliminary data.</text>
</comment>
<keyword evidence="4 5" id="KW-0472">Membrane</keyword>
<keyword evidence="3 5" id="KW-1133">Transmembrane helix</keyword>
<keyword evidence="5" id="KW-1278">Translocase</keyword>
<feature type="transmembrane region" description="Helical" evidence="5">
    <location>
        <begin position="42"/>
        <end position="63"/>
    </location>
</feature>
<dbReference type="Pfam" id="PF00361">
    <property type="entry name" value="Proton_antipo_M"/>
    <property type="match status" value="1"/>
</dbReference>
<feature type="transmembrane region" description="Helical" evidence="5">
    <location>
        <begin position="302"/>
        <end position="322"/>
    </location>
</feature>
<evidence type="ECO:0000259" key="7">
    <source>
        <dbReference type="Pfam" id="PF00361"/>
    </source>
</evidence>
<proteinExistence type="inferred from homology"/>
<dbReference type="RefSeq" id="WP_188904146.1">
    <property type="nucleotide sequence ID" value="NZ_BMOM01000015.1"/>
</dbReference>
<comment type="catalytic activity">
    <reaction evidence="5">
        <text>a quinone + NADH + 5 H(+)(in) = a quinol + NAD(+) + 4 H(+)(out)</text>
        <dbReference type="Rhea" id="RHEA:57888"/>
        <dbReference type="ChEBI" id="CHEBI:15378"/>
        <dbReference type="ChEBI" id="CHEBI:24646"/>
        <dbReference type="ChEBI" id="CHEBI:57540"/>
        <dbReference type="ChEBI" id="CHEBI:57945"/>
        <dbReference type="ChEBI" id="CHEBI:132124"/>
    </reaction>
</comment>
<comment type="subunit">
    <text evidence="5">NDH-1 is composed of 15 different subunits. Subunits NuoA, H, J, K, L, M, N constitute the membrane sector of the complex.</text>
</comment>
<feature type="transmembrane region" description="Helical" evidence="5">
    <location>
        <begin position="246"/>
        <end position="268"/>
    </location>
</feature>
<feature type="transmembrane region" description="Helical" evidence="5">
    <location>
        <begin position="107"/>
        <end position="124"/>
    </location>
</feature>
<sequence>MNVELTVPDVALLPLLPILLVLAGALLSTLLGFWVARRTLTILNIVALLFSGASMITLWNGGLTAFAGGLQADNAAILLGLTILVGTLMTLLVSLDTAWRARVSFPEFDAMLMYAVTGCLLIVFSGDLIVMLIGLEIMSLSGYVLATLQNSRRAEESGLKYFLLGAVGSAILIYGIAFVYGATGSLNYAAIAARVGAVSNLTPENVGILVGGSLLLLAGFAFKIALVPFHQWTPDVYSGAPTTVSLFLSTVVKVAAFAGMLRVFGGALNDAPGWASTLQILTAATLIIGNTAALFQTNFKRMLAYSAVAHTGFLAMCLLGTPELGGAALAYYLLVYTLMTAAALAVVAALQRSEAGLEISDMRGLYYRHPGYTVALAVCLASLAGLPPFAGFFGKYLAFQAAFQNGYVWLSVLAAVTSVAALVYYLRPAMLMFMPDRTPAREYAHGQRFPTTLTVALGVAGVTLLGILPNVWYSWVTNPGIWQFLAGR</sequence>
<evidence type="ECO:0000256" key="5">
    <source>
        <dbReference type="HAMAP-Rule" id="MF_00445"/>
    </source>
</evidence>
<name>A0ABQ2GT49_9DEIO</name>
<keyword evidence="9" id="KW-1185">Reference proteome</keyword>
<keyword evidence="2 5" id="KW-0812">Transmembrane</keyword>
<evidence type="ECO:0000256" key="3">
    <source>
        <dbReference type="ARBA" id="ARBA00022989"/>
    </source>
</evidence>
<feature type="transmembrane region" description="Helical" evidence="5">
    <location>
        <begin position="161"/>
        <end position="186"/>
    </location>
</feature>
<gene>
    <name evidence="5 8" type="primary">nuoN</name>
    <name evidence="8" type="ORF">GCM10010841_20770</name>
</gene>
<dbReference type="EC" id="7.1.1.-" evidence="5"/>
<evidence type="ECO:0000256" key="2">
    <source>
        <dbReference type="ARBA" id="ARBA00022692"/>
    </source>
</evidence>
<feature type="transmembrane region" description="Helical" evidence="5">
    <location>
        <begin position="447"/>
        <end position="468"/>
    </location>
</feature>
<organism evidence="8 9">
    <name type="scientific">Deinococcus aerophilus</name>
    <dbReference type="NCBI Taxonomy" id="522488"/>
    <lineage>
        <taxon>Bacteria</taxon>
        <taxon>Thermotogati</taxon>
        <taxon>Deinococcota</taxon>
        <taxon>Deinococci</taxon>
        <taxon>Deinococcales</taxon>
        <taxon>Deinococcaceae</taxon>
        <taxon>Deinococcus</taxon>
    </lineage>
</organism>
<feature type="transmembrane region" description="Helical" evidence="5">
    <location>
        <begin position="206"/>
        <end position="226"/>
    </location>
</feature>
<comment type="subcellular location">
    <subcellularLocation>
        <location evidence="5">Cell membrane</location>
        <topology evidence="5">Multi-pass membrane protein</topology>
    </subcellularLocation>
    <subcellularLocation>
        <location evidence="1">Endomembrane system</location>
        <topology evidence="1">Multi-pass membrane protein</topology>
    </subcellularLocation>
    <subcellularLocation>
        <location evidence="6">Membrane</location>
        <topology evidence="6">Multi-pass membrane protein</topology>
    </subcellularLocation>
</comment>
<keyword evidence="5" id="KW-0813">Transport</keyword>
<dbReference type="PANTHER" id="PTHR22773">
    <property type="entry name" value="NADH DEHYDROGENASE"/>
    <property type="match status" value="1"/>
</dbReference>
<feature type="transmembrane region" description="Helical" evidence="5">
    <location>
        <begin position="12"/>
        <end position="35"/>
    </location>
</feature>
<comment type="similarity">
    <text evidence="5">Belongs to the complex I subunit 2 family.</text>
</comment>
<feature type="transmembrane region" description="Helical" evidence="5">
    <location>
        <begin position="75"/>
        <end position="95"/>
    </location>
</feature>
<feature type="transmembrane region" description="Helical" evidence="5">
    <location>
        <begin position="371"/>
        <end position="394"/>
    </location>
</feature>
<feature type="transmembrane region" description="Helical" evidence="5">
    <location>
        <begin position="328"/>
        <end position="350"/>
    </location>
</feature>
<feature type="transmembrane region" description="Helical" evidence="5">
    <location>
        <begin position="130"/>
        <end position="149"/>
    </location>
</feature>
<dbReference type="HAMAP" id="MF_00445">
    <property type="entry name" value="NDH1_NuoN_1"/>
    <property type="match status" value="1"/>
</dbReference>
<dbReference type="InterPro" id="IPR001750">
    <property type="entry name" value="ND/Mrp_TM"/>
</dbReference>
<evidence type="ECO:0000256" key="1">
    <source>
        <dbReference type="ARBA" id="ARBA00004127"/>
    </source>
</evidence>
<feature type="transmembrane region" description="Helical" evidence="5">
    <location>
        <begin position="406"/>
        <end position="426"/>
    </location>
</feature>
<feature type="domain" description="NADH:quinone oxidoreductase/Mrp antiporter transmembrane" evidence="7">
    <location>
        <begin position="125"/>
        <end position="419"/>
    </location>
</feature>
<dbReference type="EMBL" id="BMOM01000015">
    <property type="protein sequence ID" value="GGM12073.1"/>
    <property type="molecule type" value="Genomic_DNA"/>
</dbReference>
<feature type="transmembrane region" description="Helical" evidence="5">
    <location>
        <begin position="274"/>
        <end position="295"/>
    </location>
</feature>
<keyword evidence="5" id="KW-0874">Quinone</keyword>
<dbReference type="Proteomes" id="UP000661918">
    <property type="component" value="Unassembled WGS sequence"/>
</dbReference>
<reference evidence="9" key="1">
    <citation type="journal article" date="2019" name="Int. J. Syst. Evol. Microbiol.">
        <title>The Global Catalogue of Microorganisms (GCM) 10K type strain sequencing project: providing services to taxonomists for standard genome sequencing and annotation.</title>
        <authorList>
            <consortium name="The Broad Institute Genomics Platform"/>
            <consortium name="The Broad Institute Genome Sequencing Center for Infectious Disease"/>
            <person name="Wu L."/>
            <person name="Ma J."/>
        </authorList>
    </citation>
    <scope>NUCLEOTIDE SEQUENCE [LARGE SCALE GENOMIC DNA]</scope>
    <source>
        <strain evidence="9">JCM 15443</strain>
    </source>
</reference>
<evidence type="ECO:0000313" key="9">
    <source>
        <dbReference type="Proteomes" id="UP000661918"/>
    </source>
</evidence>
<protein>
    <recommendedName>
        <fullName evidence="5">NADH-quinone oxidoreductase subunit N</fullName>
        <ecNumber evidence="5">7.1.1.-</ecNumber>
    </recommendedName>
    <alternativeName>
        <fullName evidence="5">NADH dehydrogenase I subunit N</fullName>
    </alternativeName>
    <alternativeName>
        <fullName evidence="5">NDH-1 subunit N</fullName>
    </alternativeName>
</protein>